<gene>
    <name evidence="2" type="ORF">BECKFW1821A_GA0114235_100622</name>
</gene>
<dbReference type="SUPFAM" id="SSF88723">
    <property type="entry name" value="PIN domain-like"/>
    <property type="match status" value="1"/>
</dbReference>
<proteinExistence type="predicted"/>
<evidence type="ECO:0000313" key="2">
    <source>
        <dbReference type="EMBL" id="VFJ44222.1"/>
    </source>
</evidence>
<dbReference type="InterPro" id="IPR029060">
    <property type="entry name" value="PIN-like_dom_sf"/>
</dbReference>
<dbReference type="Gene3D" id="3.40.50.1010">
    <property type="entry name" value="5'-nuclease"/>
    <property type="match status" value="1"/>
</dbReference>
<organism evidence="2">
    <name type="scientific">Candidatus Kentrum sp. FW</name>
    <dbReference type="NCBI Taxonomy" id="2126338"/>
    <lineage>
        <taxon>Bacteria</taxon>
        <taxon>Pseudomonadati</taxon>
        <taxon>Pseudomonadota</taxon>
        <taxon>Gammaproteobacteria</taxon>
        <taxon>Candidatus Kentrum</taxon>
    </lineage>
</organism>
<protein>
    <submittedName>
        <fullName evidence="2">Predicted nucleic acid-binding protein, contains PIN domain</fullName>
    </submittedName>
</protein>
<evidence type="ECO:0000259" key="1">
    <source>
        <dbReference type="Pfam" id="PF13470"/>
    </source>
</evidence>
<reference evidence="2" key="1">
    <citation type="submission" date="2019-02" db="EMBL/GenBank/DDBJ databases">
        <authorList>
            <person name="Gruber-Vodicka R. H."/>
            <person name="Seah K. B. B."/>
        </authorList>
    </citation>
    <scope>NUCLEOTIDE SEQUENCE</scope>
    <source>
        <strain evidence="2">BECK_BZ15</strain>
    </source>
</reference>
<feature type="domain" description="PIN" evidence="1">
    <location>
        <begin position="2"/>
        <end position="114"/>
    </location>
</feature>
<name>A0A450RYU0_9GAMM</name>
<sequence length="141" mass="15629">MKVLIDTNVILDIALNRKPFVGHAVLFIKAAGQRMIPLFMTATTVTDLYYIIRKEKGKAIALSFIEELLQFVDVASVDKNIVMEALRLEVPDFEDAIQVYSAKQAAITVIVTRNENDFAGSGLDVQSPQSFLENLPIDSQA</sequence>
<accession>A0A450RYU0</accession>
<dbReference type="AlphaFoldDB" id="A0A450RYU0"/>
<dbReference type="InterPro" id="IPR002716">
    <property type="entry name" value="PIN_dom"/>
</dbReference>
<dbReference type="Pfam" id="PF13470">
    <property type="entry name" value="PIN_3"/>
    <property type="match status" value="1"/>
</dbReference>
<dbReference type="EMBL" id="CAADEW010000006">
    <property type="protein sequence ID" value="VFJ44222.1"/>
    <property type="molecule type" value="Genomic_DNA"/>
</dbReference>